<evidence type="ECO:0008006" key="4">
    <source>
        <dbReference type="Google" id="ProtNLM"/>
    </source>
</evidence>
<evidence type="ECO:0000313" key="2">
    <source>
        <dbReference type="EMBL" id="KAF6003736.1"/>
    </source>
</evidence>
<gene>
    <name evidence="2" type="ORF">F1559_000312</name>
</gene>
<dbReference type="InterPro" id="IPR029063">
    <property type="entry name" value="SAM-dependent_MTases_sf"/>
</dbReference>
<dbReference type="PANTHER" id="PTHR43832">
    <property type="match status" value="1"/>
</dbReference>
<dbReference type="Proteomes" id="UP000530660">
    <property type="component" value="Unassembled WGS sequence"/>
</dbReference>
<dbReference type="PANTHER" id="PTHR43832:SF1">
    <property type="entry name" value="S-ADENOSYL-L-METHIONINE-DEPENDENT METHYLTRANSFERASES SUPERFAMILY PROTEIN"/>
    <property type="match status" value="1"/>
</dbReference>
<organism evidence="2 3">
    <name type="scientific">Cyanidiococcus yangmingshanensis</name>
    <dbReference type="NCBI Taxonomy" id="2690220"/>
    <lineage>
        <taxon>Eukaryota</taxon>
        <taxon>Rhodophyta</taxon>
        <taxon>Bangiophyceae</taxon>
        <taxon>Cyanidiales</taxon>
        <taxon>Cyanidiaceae</taxon>
        <taxon>Cyanidiococcus</taxon>
    </lineage>
</organism>
<name>A0A7J7IKT3_9RHOD</name>
<dbReference type="Gene3D" id="3.40.50.150">
    <property type="entry name" value="Vaccinia Virus protein VP39"/>
    <property type="match status" value="1"/>
</dbReference>
<dbReference type="Pfam" id="PF02353">
    <property type="entry name" value="CMAS"/>
    <property type="match status" value="1"/>
</dbReference>
<proteinExistence type="inferred from homology"/>
<comment type="caution">
    <text evidence="2">The sequence shown here is derived from an EMBL/GenBank/DDBJ whole genome shotgun (WGS) entry which is preliminary data.</text>
</comment>
<keyword evidence="3" id="KW-1185">Reference proteome</keyword>
<comment type="similarity">
    <text evidence="1">Belongs to the CFA/CMAS family.</text>
</comment>
<dbReference type="AlphaFoldDB" id="A0A7J7IKT3"/>
<dbReference type="OrthoDB" id="506498at2759"/>
<sequence>MLVNIAQRLLERNRLPDWVTRAGIRKLLHERLVELYGPLPSSDLRTYSQNSVVERIAEREALFLRDLRSRQRIAEETVAANAQHYEVPSAFFELVLGPRLKYSCGYFSSPCSGTLADAEETMLAITCERADLFDGQYVMDLGCGWGSLTRYLAERYPNMRVVAVSNSKSQRAYIENKLLSSGFVSKDDPNPRIKVITADINDWDGPDDIATGTRLDRIISIEMFEHMKQYDRLMEKLARWLKPNGEGKLFVHIFVHRAVSYHFEKTSDADWMGRYFFTGGTMPSDQLLYRFQEHMLLERKWSVNGMHYARTAELWLGNMDRHRVAIRRLFRQVYGSETEATRWEAYWRTFFMACAELWSYRGGEEWFVSHYRFVTRSCTS</sequence>
<dbReference type="SUPFAM" id="SSF53335">
    <property type="entry name" value="S-adenosyl-L-methionine-dependent methyltransferases"/>
    <property type="match status" value="1"/>
</dbReference>
<dbReference type="EMBL" id="VWRR01000005">
    <property type="protein sequence ID" value="KAF6003736.1"/>
    <property type="molecule type" value="Genomic_DNA"/>
</dbReference>
<dbReference type="CDD" id="cd02440">
    <property type="entry name" value="AdoMet_MTases"/>
    <property type="match status" value="1"/>
</dbReference>
<protein>
    <recommendedName>
        <fullName evidence="4">Cyclopropane-fatty-acyl-phospholipid synthase</fullName>
    </recommendedName>
</protein>
<reference evidence="2 3" key="1">
    <citation type="journal article" date="2020" name="J. Phycol.">
        <title>Comparative genome analysis reveals Cyanidiococcus gen. nov., a new extremophilic red algal genus sister to Cyanidioschyzon (Cyanidioschyzonaceae, Rhodophyta).</title>
        <authorList>
            <person name="Liu S.-L."/>
            <person name="Chiang Y.-R."/>
            <person name="Yoon H.S."/>
            <person name="Fu H.-Y."/>
        </authorList>
    </citation>
    <scope>NUCLEOTIDE SEQUENCE [LARGE SCALE GENOMIC DNA]</scope>
    <source>
        <strain evidence="2 3">THAL066</strain>
    </source>
</reference>
<evidence type="ECO:0000256" key="1">
    <source>
        <dbReference type="ARBA" id="ARBA00010815"/>
    </source>
</evidence>
<dbReference type="FunFam" id="3.40.50.150:FF:000554">
    <property type="entry name" value="Cation-transporting ATPase"/>
    <property type="match status" value="1"/>
</dbReference>
<accession>A0A7J7IKT3</accession>
<evidence type="ECO:0000313" key="3">
    <source>
        <dbReference type="Proteomes" id="UP000530660"/>
    </source>
</evidence>